<dbReference type="RefSeq" id="YP_009472408.1">
    <property type="nucleotide sequence ID" value="NC_037363.1"/>
</dbReference>
<gene>
    <name evidence="2" type="primary">orf202</name>
</gene>
<protein>
    <submittedName>
        <fullName evidence="2">Uncharacterized protein</fullName>
    </submittedName>
</protein>
<keyword evidence="1" id="KW-0472">Membrane</keyword>
<accession>A0A2P0QIU3</accession>
<dbReference type="GeneID" id="37277500"/>
<feature type="transmembrane region" description="Helical" evidence="1">
    <location>
        <begin position="173"/>
        <end position="191"/>
    </location>
</feature>
<keyword evidence="1" id="KW-0812">Transmembrane</keyword>
<dbReference type="EMBL" id="KY819063">
    <property type="protein sequence ID" value="ARO74108.1"/>
    <property type="molecule type" value="Genomic_DNA"/>
</dbReference>
<keyword evidence="2" id="KW-0934">Plastid</keyword>
<proteinExistence type="predicted"/>
<organism evidence="2">
    <name type="scientific">Bryopsis sp. HV04063</name>
    <dbReference type="NCBI Taxonomy" id="1979421"/>
    <lineage>
        <taxon>Eukaryota</taxon>
        <taxon>Viridiplantae</taxon>
        <taxon>Chlorophyta</taxon>
        <taxon>core chlorophytes</taxon>
        <taxon>Ulvophyceae</taxon>
        <taxon>TCBD clade</taxon>
        <taxon>Bryopsidales</taxon>
        <taxon>Bryopsidineae</taxon>
        <taxon>Bryopsidaceae</taxon>
        <taxon>Bryopsis</taxon>
    </lineage>
</organism>
<geneLocation type="chloroplast" evidence="2"/>
<sequence length="202" mass="24204">MYNPLVQPIKYWKTSNWDDKIVQIGIKYKNIYFEHSIYQNYDTPKTTLGLRLDIPVDWKDFFTYSAKTKSLNLFKEKNILPVYSKNESFEYQFSILKNYSLNYSTLEHNPLLNSNFEYNFYYESYREASPEEDIPEYVCGHSKQHLDIVPEKQTQSIVSEIEESPQMLTPNVWSPQGIYFFLLGVCIYPIFGKLKKWWISRF</sequence>
<name>A0A2P0QIU3_9CHLO</name>
<reference evidence="2" key="1">
    <citation type="submission" date="2017-03" db="EMBL/GenBank/DDBJ databases">
        <title>Chloroplast genome evolution in siphonous green algae.</title>
        <authorList>
            <person name="Cremen M.C."/>
            <person name="Marcelino V.R."/>
            <person name="Verbruggen H."/>
        </authorList>
    </citation>
    <scope>NUCLEOTIDE SEQUENCE</scope>
</reference>
<evidence type="ECO:0000256" key="1">
    <source>
        <dbReference type="SAM" id="Phobius"/>
    </source>
</evidence>
<keyword evidence="1" id="KW-1133">Transmembrane helix</keyword>
<dbReference type="AlphaFoldDB" id="A0A2P0QIU3"/>
<keyword evidence="2" id="KW-0150">Chloroplast</keyword>
<evidence type="ECO:0000313" key="2">
    <source>
        <dbReference type="EMBL" id="ARO74108.1"/>
    </source>
</evidence>